<feature type="region of interest" description="Disordered" evidence="9">
    <location>
        <begin position="725"/>
        <end position="746"/>
    </location>
</feature>
<evidence type="ECO:0000256" key="6">
    <source>
        <dbReference type="ARBA" id="ARBA00023239"/>
    </source>
</evidence>
<dbReference type="InterPro" id="IPR018297">
    <property type="entry name" value="A/G_cyclase_CS"/>
</dbReference>
<dbReference type="InterPro" id="IPR011645">
    <property type="entry name" value="HNOB_dom_associated"/>
</dbReference>
<evidence type="ECO:0000256" key="3">
    <source>
        <dbReference type="ARBA" id="ARBA00022490"/>
    </source>
</evidence>
<dbReference type="GO" id="GO:0020037">
    <property type="term" value="F:heme binding"/>
    <property type="evidence" value="ECO:0007669"/>
    <property type="project" value="InterPro"/>
</dbReference>
<dbReference type="CDD" id="cd07302">
    <property type="entry name" value="CHD"/>
    <property type="match status" value="1"/>
</dbReference>
<evidence type="ECO:0000256" key="9">
    <source>
        <dbReference type="SAM" id="MobiDB-lite"/>
    </source>
</evidence>
<dbReference type="FunFam" id="3.30.70.1230:FF:000030">
    <property type="entry name" value="Si:ch211-215j19.12"/>
    <property type="match status" value="1"/>
</dbReference>
<dbReference type="InterPro" id="IPR001054">
    <property type="entry name" value="A/G_cyclase"/>
</dbReference>
<proteinExistence type="inferred from homology"/>
<dbReference type="GO" id="GO:0005525">
    <property type="term" value="F:GTP binding"/>
    <property type="evidence" value="ECO:0007669"/>
    <property type="project" value="UniProtKB-KW"/>
</dbReference>
<organism evidence="11 12">
    <name type="scientific">Geodia barretti</name>
    <name type="common">Barrett's horny sponge</name>
    <dbReference type="NCBI Taxonomy" id="519541"/>
    <lineage>
        <taxon>Eukaryota</taxon>
        <taxon>Metazoa</taxon>
        <taxon>Porifera</taxon>
        <taxon>Demospongiae</taxon>
        <taxon>Heteroscleromorpha</taxon>
        <taxon>Tetractinellida</taxon>
        <taxon>Astrophorina</taxon>
        <taxon>Geodiidae</taxon>
        <taxon>Geodia</taxon>
    </lineage>
</organism>
<dbReference type="EC" id="4.6.1.2" evidence="2"/>
<evidence type="ECO:0000256" key="2">
    <source>
        <dbReference type="ARBA" id="ARBA00012202"/>
    </source>
</evidence>
<dbReference type="Pfam" id="PF07700">
    <property type="entry name" value="HNOB"/>
    <property type="match status" value="1"/>
</dbReference>
<dbReference type="Gene3D" id="3.90.1520.10">
    <property type="entry name" value="H-NOX domain"/>
    <property type="match status" value="1"/>
</dbReference>
<keyword evidence="12" id="KW-1185">Reference proteome</keyword>
<evidence type="ECO:0000256" key="1">
    <source>
        <dbReference type="ARBA" id="ARBA00004496"/>
    </source>
</evidence>
<evidence type="ECO:0000259" key="10">
    <source>
        <dbReference type="PROSITE" id="PS50125"/>
    </source>
</evidence>
<gene>
    <name evidence="11" type="ORF">GBAR_LOCUS23830</name>
</gene>
<dbReference type="InterPro" id="IPR029787">
    <property type="entry name" value="Nucleotide_cyclase"/>
</dbReference>
<dbReference type="SUPFAM" id="SSF111126">
    <property type="entry name" value="Ligand-binding domain in the NO signalling and Golgi transport"/>
    <property type="match status" value="1"/>
</dbReference>
<keyword evidence="6 8" id="KW-0456">Lyase</keyword>
<dbReference type="Pfam" id="PF07701">
    <property type="entry name" value="HNOBA"/>
    <property type="match status" value="2"/>
</dbReference>
<dbReference type="Gene3D" id="3.30.450.260">
    <property type="entry name" value="Haem NO binding associated domain"/>
    <property type="match status" value="1"/>
</dbReference>
<dbReference type="PANTHER" id="PTHR45655:SF10">
    <property type="entry name" value="SOLUBLE GUANYLATE CYCLASE 88E"/>
    <property type="match status" value="1"/>
</dbReference>
<evidence type="ECO:0000313" key="11">
    <source>
        <dbReference type="EMBL" id="CAI8042959.1"/>
    </source>
</evidence>
<dbReference type="GO" id="GO:0038060">
    <property type="term" value="P:nitric oxide-cGMP-mediated signaling"/>
    <property type="evidence" value="ECO:0007669"/>
    <property type="project" value="TreeGrafter"/>
</dbReference>
<feature type="domain" description="Guanylate cyclase" evidence="10">
    <location>
        <begin position="427"/>
        <end position="558"/>
    </location>
</feature>
<comment type="similarity">
    <text evidence="8">Belongs to the adenylyl cyclase class-4/guanylyl cyclase family.</text>
</comment>
<dbReference type="SUPFAM" id="SSF55073">
    <property type="entry name" value="Nucleotide cyclase"/>
    <property type="match status" value="1"/>
</dbReference>
<dbReference type="Gene3D" id="6.10.250.780">
    <property type="match status" value="1"/>
</dbReference>
<dbReference type="PANTHER" id="PTHR45655">
    <property type="entry name" value="GUANYLATE CYCLASE SOLUBLE SUBUNIT BETA-2"/>
    <property type="match status" value="1"/>
</dbReference>
<comment type="caution">
    <text evidence="11">The sequence shown here is derived from an EMBL/GenBank/DDBJ whole genome shotgun (WGS) entry which is preliminary data.</text>
</comment>
<evidence type="ECO:0000313" key="12">
    <source>
        <dbReference type="Proteomes" id="UP001174909"/>
    </source>
</evidence>
<dbReference type="Gene3D" id="3.30.70.1230">
    <property type="entry name" value="Nucleotide cyclase"/>
    <property type="match status" value="1"/>
</dbReference>
<reference evidence="11" key="1">
    <citation type="submission" date="2023-03" db="EMBL/GenBank/DDBJ databases">
        <authorList>
            <person name="Steffen K."/>
            <person name="Cardenas P."/>
        </authorList>
    </citation>
    <scope>NUCLEOTIDE SEQUENCE</scope>
</reference>
<dbReference type="PROSITE" id="PS50125">
    <property type="entry name" value="GUANYLATE_CYCLASE_2"/>
    <property type="match status" value="1"/>
</dbReference>
<sequence>MYGLLLDTIQKFIREKYGENYWANIRRRAKLSNHWFVTHEGYPESVIPTLVDAAAEELGEDKDNVMMMFGEYFAENIGRYGYARLLRVLGRDLRDFLNGLVDLHEYLRFSYPNMSPPAFFTANETPEGLHLHYVTKREGFLCYVIGQMKTIGNIYGKQLQISVISQGQTDKGEYYYILDLKFDNRAMLMTRQASVVGFVDFQISSETFFKMFPFSFIFSKELVICRVGRKLQEVLPGLYGEVVSSAFTLLKPYMAELDWDSIQLRTNCTFELQSVRQVQCTNQEQEVGVVPEQAPQLKLKGEMMPLDDQEYVAFLCSPALVAHSHSTSIPCPILCSMDSPEDLYESGIFISDLSLHNCSREFIMAGSQKHPELNIAFSQERIRSAQLETSIKKTDELLYQMIPKSIADKLRSGQPPLSTCQEFNSVSILFSDIVSFTPMCTRLGPMQVVCVLNSMCTAYDRLCEKYNVYKVEMIGDAYMVLAGGPIPSRSDVHHVESITNYGLGILEATKHILDPSTNKHLRIRVGIHSGGIVAGVVGNTTQRYDVFGDTVNIAARMESTGEPMRIQVSEATALLLQGKRFILSERGQVEVKGKGLMKTFWVDGKEPDTGTTTGSKSRAMSLSSWTPRFTSTLQPDLPPAPTSASIRSLRRGSPAPDEWPQAELRLGDHHLPRSHRSHTVPNIDISSFEHEFQSLLCPFDPANPLGSSSRAECPLAAFSYPQNCHSHVHSPTSHPSSPLQTQEREANAGRNLDGERYITQVRQSLAQGLATITENGLEDISVSQLEEFAAIAEENARTARLLADTAAELAKSRRKHPTPSLEGSSVDPPPAPNYLNYCSIL</sequence>
<accession>A0AA35T7Y7</accession>
<dbReference type="AlphaFoldDB" id="A0AA35T7Y7"/>
<dbReference type="InterPro" id="IPR042463">
    <property type="entry name" value="HNOB_dom_associated_sf"/>
</dbReference>
<evidence type="ECO:0000256" key="4">
    <source>
        <dbReference type="ARBA" id="ARBA00022741"/>
    </source>
</evidence>
<evidence type="ECO:0000256" key="5">
    <source>
        <dbReference type="ARBA" id="ARBA00023134"/>
    </source>
</evidence>
<keyword evidence="5" id="KW-0342">GTP-binding</keyword>
<keyword evidence="3" id="KW-0963">Cytoplasm</keyword>
<dbReference type="InterPro" id="IPR024096">
    <property type="entry name" value="NO_sig/Golgi_transp_ligand-bd"/>
</dbReference>
<name>A0AA35T7Y7_GEOBA</name>
<dbReference type="SMART" id="SM00044">
    <property type="entry name" value="CYCc"/>
    <property type="match status" value="1"/>
</dbReference>
<protein>
    <recommendedName>
        <fullName evidence="2">guanylate cyclase</fullName>
        <ecNumber evidence="2">4.6.1.2</ecNumber>
    </recommendedName>
</protein>
<dbReference type="PROSITE" id="PS00452">
    <property type="entry name" value="GUANYLATE_CYCLASE_1"/>
    <property type="match status" value="1"/>
</dbReference>
<feature type="region of interest" description="Disordered" evidence="9">
    <location>
        <begin position="810"/>
        <end position="832"/>
    </location>
</feature>
<feature type="compositionally biased region" description="Low complexity" evidence="9">
    <location>
        <begin position="729"/>
        <end position="738"/>
    </location>
</feature>
<dbReference type="GO" id="GO:0004383">
    <property type="term" value="F:guanylate cyclase activity"/>
    <property type="evidence" value="ECO:0007669"/>
    <property type="project" value="UniProtKB-EC"/>
</dbReference>
<keyword evidence="4" id="KW-0547">Nucleotide-binding</keyword>
<dbReference type="Pfam" id="PF00211">
    <property type="entry name" value="Guanylate_cyc"/>
    <property type="match status" value="1"/>
</dbReference>
<feature type="region of interest" description="Disordered" evidence="9">
    <location>
        <begin position="629"/>
        <end position="657"/>
    </location>
</feature>
<comment type="subcellular location">
    <subcellularLocation>
        <location evidence="1">Cytoplasm</location>
    </subcellularLocation>
</comment>
<dbReference type="InterPro" id="IPR011644">
    <property type="entry name" value="Heme_NO-bd"/>
</dbReference>
<dbReference type="InterPro" id="IPR038158">
    <property type="entry name" value="H-NOX_domain_sf"/>
</dbReference>
<evidence type="ECO:0000256" key="7">
    <source>
        <dbReference type="ARBA" id="ARBA00023293"/>
    </source>
</evidence>
<dbReference type="GO" id="GO:0070482">
    <property type="term" value="P:response to oxygen levels"/>
    <property type="evidence" value="ECO:0007669"/>
    <property type="project" value="TreeGrafter"/>
</dbReference>
<keyword evidence="7" id="KW-0141">cGMP biosynthesis</keyword>
<evidence type="ECO:0000256" key="8">
    <source>
        <dbReference type="RuleBase" id="RU000405"/>
    </source>
</evidence>
<dbReference type="Proteomes" id="UP001174909">
    <property type="component" value="Unassembled WGS sequence"/>
</dbReference>
<dbReference type="GO" id="GO:0008074">
    <property type="term" value="C:guanylate cyclase complex, soluble"/>
    <property type="evidence" value="ECO:0007669"/>
    <property type="project" value="TreeGrafter"/>
</dbReference>
<dbReference type="EMBL" id="CASHTH010003294">
    <property type="protein sequence ID" value="CAI8042959.1"/>
    <property type="molecule type" value="Genomic_DNA"/>
</dbReference>